<dbReference type="GO" id="GO:0003700">
    <property type="term" value="F:DNA-binding transcription factor activity"/>
    <property type="evidence" value="ECO:0007669"/>
    <property type="project" value="TreeGrafter"/>
</dbReference>
<accession>A0A1H3ZCM6</accession>
<evidence type="ECO:0000256" key="1">
    <source>
        <dbReference type="ARBA" id="ARBA00022491"/>
    </source>
</evidence>
<keyword evidence="1" id="KW-0678">Repressor</keyword>
<dbReference type="PROSITE" id="PS50932">
    <property type="entry name" value="HTH_LACI_2"/>
    <property type="match status" value="1"/>
</dbReference>
<keyword evidence="7" id="KW-1185">Reference proteome</keyword>
<dbReference type="Gene3D" id="1.10.260.40">
    <property type="entry name" value="lambda repressor-like DNA-binding domains"/>
    <property type="match status" value="1"/>
</dbReference>
<dbReference type="SMART" id="SM00354">
    <property type="entry name" value="HTH_LACI"/>
    <property type="match status" value="1"/>
</dbReference>
<name>A0A1H3ZCM6_9ACTO</name>
<dbReference type="InterPro" id="IPR010982">
    <property type="entry name" value="Lambda_DNA-bd_dom_sf"/>
</dbReference>
<evidence type="ECO:0000313" key="6">
    <source>
        <dbReference type="EMBL" id="SEA21417.1"/>
    </source>
</evidence>
<dbReference type="PANTHER" id="PTHR30146">
    <property type="entry name" value="LACI-RELATED TRANSCRIPTIONAL REPRESSOR"/>
    <property type="match status" value="1"/>
</dbReference>
<evidence type="ECO:0000313" key="7">
    <source>
        <dbReference type="Proteomes" id="UP000199288"/>
    </source>
</evidence>
<feature type="domain" description="HTH lacI-type" evidence="5">
    <location>
        <begin position="13"/>
        <end position="66"/>
    </location>
</feature>
<evidence type="ECO:0000256" key="3">
    <source>
        <dbReference type="ARBA" id="ARBA00023125"/>
    </source>
</evidence>
<dbReference type="Pfam" id="PF00532">
    <property type="entry name" value="Peripla_BP_1"/>
    <property type="match status" value="1"/>
</dbReference>
<dbReference type="Proteomes" id="UP000199288">
    <property type="component" value="Unassembled WGS sequence"/>
</dbReference>
<proteinExistence type="predicted"/>
<evidence type="ECO:0000259" key="5">
    <source>
        <dbReference type="PROSITE" id="PS50932"/>
    </source>
</evidence>
<sequence>MNTPSPPQGSRRMSAAQLARMLGVSAAAVSYALHGQPGVSDETRKRILEAAKRYDVRPTQPRSATSDTAVLGVILADVSNPFYSEFAISVTDVAREQGHEVFLSHSRDENRAVTAAVTTMIHHRVDGVLLTAIQSGDGEVCRMLRAARIPFVQISRRMEYAEADFVGIDDRAAGLQIVGHLLEHGYRKFAIVGGPVSSTASATRAAGFREALSSAGIRLPRKWNITGGLNVPDGVNAARYLLELGELPEAVVCGTDAIALGVISELRSRGIRVPRDLAVTGFDGLTATRAHMIDLTTIIQPRRQMAQAAVDLVTIRLKRPNGPPQSILCRHGLYIGTSCGCSRKKGEHE</sequence>
<reference evidence="7" key="1">
    <citation type="submission" date="2016-10" db="EMBL/GenBank/DDBJ databases">
        <authorList>
            <person name="Varghese N."/>
            <person name="Submissions S."/>
        </authorList>
    </citation>
    <scope>NUCLEOTIDE SEQUENCE [LARGE SCALE GENOMIC DNA]</scope>
    <source>
        <strain evidence="7">KPR-1</strain>
    </source>
</reference>
<keyword evidence="4" id="KW-0804">Transcription</keyword>
<evidence type="ECO:0000256" key="2">
    <source>
        <dbReference type="ARBA" id="ARBA00023015"/>
    </source>
</evidence>
<keyword evidence="2" id="KW-0805">Transcription regulation</keyword>
<dbReference type="InterPro" id="IPR028082">
    <property type="entry name" value="Peripla_BP_I"/>
</dbReference>
<dbReference type="CDD" id="cd06267">
    <property type="entry name" value="PBP1_LacI_sugar_binding-like"/>
    <property type="match status" value="1"/>
</dbReference>
<dbReference type="SUPFAM" id="SSF47413">
    <property type="entry name" value="lambda repressor-like DNA-binding domains"/>
    <property type="match status" value="1"/>
</dbReference>
<dbReference type="InterPro" id="IPR000843">
    <property type="entry name" value="HTH_LacI"/>
</dbReference>
<dbReference type="CDD" id="cd01392">
    <property type="entry name" value="HTH_LacI"/>
    <property type="match status" value="1"/>
</dbReference>
<dbReference type="Pfam" id="PF00356">
    <property type="entry name" value="LacI"/>
    <property type="match status" value="1"/>
</dbReference>
<protein>
    <submittedName>
        <fullName evidence="6">Transcriptional regulator, LacI family</fullName>
    </submittedName>
</protein>
<dbReference type="InterPro" id="IPR001761">
    <property type="entry name" value="Peripla_BP/Lac1_sug-bd_dom"/>
</dbReference>
<evidence type="ECO:0000256" key="4">
    <source>
        <dbReference type="ARBA" id="ARBA00023163"/>
    </source>
</evidence>
<dbReference type="AlphaFoldDB" id="A0A1H3ZCM6"/>
<dbReference type="OrthoDB" id="3266689at2"/>
<dbReference type="GO" id="GO:0000976">
    <property type="term" value="F:transcription cis-regulatory region binding"/>
    <property type="evidence" value="ECO:0007669"/>
    <property type="project" value="TreeGrafter"/>
</dbReference>
<gene>
    <name evidence="6" type="ORF">SAMN02910418_01104</name>
</gene>
<dbReference type="EMBL" id="FNQV01000006">
    <property type="protein sequence ID" value="SEA21417.1"/>
    <property type="molecule type" value="Genomic_DNA"/>
</dbReference>
<dbReference type="PANTHER" id="PTHR30146:SF148">
    <property type="entry name" value="HTH-TYPE TRANSCRIPTIONAL REPRESSOR PURR-RELATED"/>
    <property type="match status" value="1"/>
</dbReference>
<dbReference type="Gene3D" id="3.40.50.2300">
    <property type="match status" value="2"/>
</dbReference>
<dbReference type="SUPFAM" id="SSF53822">
    <property type="entry name" value="Periplasmic binding protein-like I"/>
    <property type="match status" value="1"/>
</dbReference>
<keyword evidence="3" id="KW-0238">DNA-binding</keyword>
<organism evidence="6 7">
    <name type="scientific">Bowdeniella nasicola</name>
    <dbReference type="NCBI Taxonomy" id="208480"/>
    <lineage>
        <taxon>Bacteria</taxon>
        <taxon>Bacillati</taxon>
        <taxon>Actinomycetota</taxon>
        <taxon>Actinomycetes</taxon>
        <taxon>Actinomycetales</taxon>
        <taxon>Actinomycetaceae</taxon>
        <taxon>Bowdeniella</taxon>
    </lineage>
</organism>